<dbReference type="AlphaFoldDB" id="A0A368VHA3"/>
<feature type="domain" description="DUF1990" evidence="2">
    <location>
        <begin position="23"/>
        <end position="190"/>
    </location>
</feature>
<feature type="region of interest" description="Disordered" evidence="1">
    <location>
        <begin position="220"/>
        <end position="239"/>
    </location>
</feature>
<comment type="caution">
    <text evidence="3">The sequence shown here is derived from an EMBL/GenBank/DDBJ whole genome shotgun (WGS) entry which is preliminary data.</text>
</comment>
<keyword evidence="4" id="KW-1185">Reference proteome</keyword>
<evidence type="ECO:0000259" key="2">
    <source>
        <dbReference type="Pfam" id="PF09348"/>
    </source>
</evidence>
<organism evidence="3 4">
    <name type="scientific">Halopolyspora algeriensis</name>
    <dbReference type="NCBI Taxonomy" id="1500506"/>
    <lineage>
        <taxon>Bacteria</taxon>
        <taxon>Bacillati</taxon>
        <taxon>Actinomycetota</taxon>
        <taxon>Actinomycetes</taxon>
        <taxon>Actinomycetes incertae sedis</taxon>
        <taxon>Halopolyspora</taxon>
    </lineage>
</organism>
<proteinExistence type="predicted"/>
<dbReference type="EMBL" id="QPJC01000016">
    <property type="protein sequence ID" value="RCW39575.1"/>
    <property type="molecule type" value="Genomic_DNA"/>
</dbReference>
<evidence type="ECO:0000313" key="4">
    <source>
        <dbReference type="Proteomes" id="UP000253495"/>
    </source>
</evidence>
<dbReference type="Pfam" id="PF09348">
    <property type="entry name" value="DUF1990"/>
    <property type="match status" value="1"/>
</dbReference>
<dbReference type="OrthoDB" id="120660at2"/>
<dbReference type="RefSeq" id="WP_114454786.1">
    <property type="nucleotide sequence ID" value="NZ_QPJC01000016.1"/>
</dbReference>
<dbReference type="Proteomes" id="UP000253495">
    <property type="component" value="Unassembled WGS sequence"/>
</dbReference>
<evidence type="ECO:0000313" key="3">
    <source>
        <dbReference type="EMBL" id="RCW39575.1"/>
    </source>
</evidence>
<accession>A0A368VHA3</accession>
<name>A0A368VHA3_9ACTN</name>
<dbReference type="InterPro" id="IPR018960">
    <property type="entry name" value="DUF1990"/>
</dbReference>
<sequence>MRARLLGGTDHARALRELRHRRVNFTAEQVHPAGWHFDTHRHPVAYERPGPPEPGGAWELACELVRDYEFSAPELIRATYDRHVPLSGRNMLLEGRFFGLRFYMGVRVTHVVDEERDGIRVWGWGYETLKGHLEQGRMDYEVVKDLTSGLVEFVITGYSRRAPTLGPLVKLGWWLFGRRRQLRFYRECGRRLRTLVHAGLAGSPQPAPLLREGSVVLAPSGTRPARRDRVTFRRHHPGS</sequence>
<evidence type="ECO:0000256" key="1">
    <source>
        <dbReference type="SAM" id="MobiDB-lite"/>
    </source>
</evidence>
<protein>
    <submittedName>
        <fullName evidence="3">Uncharacterized protein (UPF0548 family)</fullName>
    </submittedName>
</protein>
<reference evidence="3 4" key="1">
    <citation type="submission" date="2018-07" db="EMBL/GenBank/DDBJ databases">
        <title>Genomic Encyclopedia of Type Strains, Phase III (KMG-III): the genomes of soil and plant-associated and newly described type strains.</title>
        <authorList>
            <person name="Whitman W."/>
        </authorList>
    </citation>
    <scope>NUCLEOTIDE SEQUENCE [LARGE SCALE GENOMIC DNA]</scope>
    <source>
        <strain evidence="3 4">CECT 8575</strain>
    </source>
</reference>
<gene>
    <name evidence="3" type="ORF">DFQ14_11660</name>
</gene>